<organism evidence="2 3">
    <name type="scientific">Sutcliffiella tianshenii</name>
    <dbReference type="NCBI Taxonomy" id="1463404"/>
    <lineage>
        <taxon>Bacteria</taxon>
        <taxon>Bacillati</taxon>
        <taxon>Bacillota</taxon>
        <taxon>Bacilli</taxon>
        <taxon>Bacillales</taxon>
        <taxon>Bacillaceae</taxon>
        <taxon>Sutcliffiella</taxon>
    </lineage>
</organism>
<dbReference type="InterPro" id="IPR022742">
    <property type="entry name" value="Hydrolase_4"/>
</dbReference>
<accession>A0ABS2NWZ3</accession>
<reference evidence="2 3" key="1">
    <citation type="submission" date="2021-01" db="EMBL/GenBank/DDBJ databases">
        <title>Genomic Encyclopedia of Type Strains, Phase IV (KMG-IV): sequencing the most valuable type-strain genomes for metagenomic binning, comparative biology and taxonomic classification.</title>
        <authorList>
            <person name="Goeker M."/>
        </authorList>
    </citation>
    <scope>NUCLEOTIDE SEQUENCE [LARGE SCALE GENOMIC DNA]</scope>
    <source>
        <strain evidence="2 3">DSM 25879</strain>
    </source>
</reference>
<evidence type="ECO:0000313" key="2">
    <source>
        <dbReference type="EMBL" id="MBM7619161.1"/>
    </source>
</evidence>
<feature type="domain" description="Serine aminopeptidase S33" evidence="1">
    <location>
        <begin position="28"/>
        <end position="142"/>
    </location>
</feature>
<name>A0ABS2NWZ3_9BACI</name>
<dbReference type="RefSeq" id="WP_204414029.1">
    <property type="nucleotide sequence ID" value="NZ_JAFBED010000002.1"/>
</dbReference>
<dbReference type="SUPFAM" id="SSF53474">
    <property type="entry name" value="alpha/beta-Hydrolases"/>
    <property type="match status" value="1"/>
</dbReference>
<sequence length="248" mass="27421">MQKSIEIDHKGQILRGMQHIPIGNKLPAVILFHGFTGTKLEPHRFFLKISRALETMGIASFRFDFLGSGESDGNFEEMTVLSEVSEAKAILESVQSHPSVDKNNIIVLGFSMGGLVASLLAGDHSAEIKKLILLAPAGTLPEIIEKQMGFATFIEELNAYDLGGNLLGKEFVTELKSLEVWEKAARYTNDVLLIHGTNDQAVHVKVSSLYQQNCYPNATLKHIEGADHTFNSYKWEKEVIEAICNFCG</sequence>
<proteinExistence type="predicted"/>
<keyword evidence="3" id="KW-1185">Reference proteome</keyword>
<dbReference type="InterPro" id="IPR053145">
    <property type="entry name" value="AB_hydrolase_Est10"/>
</dbReference>
<comment type="caution">
    <text evidence="2">The sequence shown here is derived from an EMBL/GenBank/DDBJ whole genome shotgun (WGS) entry which is preliminary data.</text>
</comment>
<dbReference type="Pfam" id="PF12146">
    <property type="entry name" value="Hydrolase_4"/>
    <property type="match status" value="1"/>
</dbReference>
<protein>
    <submittedName>
        <fullName evidence="2">Pimeloyl-ACP methyl ester carboxylesterase</fullName>
    </submittedName>
</protein>
<dbReference type="PANTHER" id="PTHR43265">
    <property type="entry name" value="ESTERASE ESTD"/>
    <property type="match status" value="1"/>
</dbReference>
<dbReference type="Proteomes" id="UP000737402">
    <property type="component" value="Unassembled WGS sequence"/>
</dbReference>
<dbReference type="EMBL" id="JAFBED010000002">
    <property type="protein sequence ID" value="MBM7619161.1"/>
    <property type="molecule type" value="Genomic_DNA"/>
</dbReference>
<gene>
    <name evidence="2" type="ORF">JOC95_001010</name>
</gene>
<dbReference type="InterPro" id="IPR029058">
    <property type="entry name" value="AB_hydrolase_fold"/>
</dbReference>
<dbReference type="Gene3D" id="3.40.50.1820">
    <property type="entry name" value="alpha/beta hydrolase"/>
    <property type="match status" value="1"/>
</dbReference>
<evidence type="ECO:0000259" key="1">
    <source>
        <dbReference type="Pfam" id="PF12146"/>
    </source>
</evidence>
<dbReference type="PANTHER" id="PTHR43265:SF1">
    <property type="entry name" value="ESTERASE ESTD"/>
    <property type="match status" value="1"/>
</dbReference>
<evidence type="ECO:0000313" key="3">
    <source>
        <dbReference type="Proteomes" id="UP000737402"/>
    </source>
</evidence>